<keyword evidence="4" id="KW-0967">Endosome</keyword>
<keyword evidence="7" id="KW-1185">Reference proteome</keyword>
<dbReference type="EMBL" id="CAJGYM010000023">
    <property type="protein sequence ID" value="CAD6191742.1"/>
    <property type="molecule type" value="Genomic_DNA"/>
</dbReference>
<dbReference type="GO" id="GO:0032456">
    <property type="term" value="P:endocytic recycling"/>
    <property type="evidence" value="ECO:0007669"/>
    <property type="project" value="InterPro"/>
</dbReference>
<organism evidence="6 7">
    <name type="scientific">Caenorhabditis auriculariae</name>
    <dbReference type="NCBI Taxonomy" id="2777116"/>
    <lineage>
        <taxon>Eukaryota</taxon>
        <taxon>Metazoa</taxon>
        <taxon>Ecdysozoa</taxon>
        <taxon>Nematoda</taxon>
        <taxon>Chromadorea</taxon>
        <taxon>Rhabditida</taxon>
        <taxon>Rhabditina</taxon>
        <taxon>Rhabditomorpha</taxon>
        <taxon>Rhabditoidea</taxon>
        <taxon>Rhabditidae</taxon>
        <taxon>Peloderinae</taxon>
        <taxon>Caenorhabditis</taxon>
    </lineage>
</organism>
<dbReference type="Proteomes" id="UP000835052">
    <property type="component" value="Unassembled WGS sequence"/>
</dbReference>
<comment type="similarity">
    <text evidence="2">Belongs to the VPS35L family.</text>
</comment>
<evidence type="ECO:0000313" key="7">
    <source>
        <dbReference type="Proteomes" id="UP000835052"/>
    </source>
</evidence>
<dbReference type="AlphaFoldDB" id="A0A8S1H9F0"/>
<name>A0A8S1H9F0_9PELO</name>
<sequence>MTSESPWQILPLKERHGSPLFKYEENATPVIRHPLFNEALLKSNPSTKAREDSKEPVEQYDFEDPLGATNEEDQNILLDVDQIQDISMKNRAASLDNTLESKKVESLSLDIDLPDFEPWREKRAQIVKKFRPKEHKSSSAESLRKKVFLALENSNFGPLPPDPNSFATKIAEYNEQLLQAWNNNQRIEAMKVALDVARTLISPSATEIFPYHWVLATDVLDLFGKLVYDRLVFKSNEERVRVGQTELPPNFSSDQVPPLAKETARHWFLKVSDIKELVPRFYVESCLIACLRFLDSGTLRINLERLASMCSKLNQDVTAGYARAYICKICISIDPANRLPHWRVLNDWFQINGVKEEIPGTTSLVLSGSRVISPAVEWILQCATYGAHTTARQSRFPDSGSDQSLAGKVSLDVRQRGSRFGSDRSERRRSDFFGLGRRLTAVPPVGDICSVIKKKCWEQLVNVPNVRYFLACSIDWTIYVARCSPAKDVEKIVDIVYKRIEFHAERLRYDSQSMVNIEAFIGAVVNHKKDSELCQLLLTPSLHKILAFLSEDRLIRLRSARAVLTAIVRAFKPGTLNNFQVFHVIIDQGAVLCGSLDLECPEDETRISEKLLIDAISTVNLTYDLKQGLQFLVSARTSLGLRQSILGQILSLLSNFTLNSYRVLSDGAKKADFLRVCITNFSVTIPAIHEVSSRFRLSLQAAQLSLLVNCLPQIDTSIRRCIESLEILSSQSFPQFATSSIQFLAILQFVPDLPERQKILYYFDKFYRILERNFTKWQAEETVNLLVDIYIQCLRYLCVVVQSEDVPHFKAVVTNSVLYGGSEEFLQAVSIRLESVMEKLLPLAAEDRLISLQFLENIVSLLEVDEDKRHYARGLLKRAMGLPKFAKRAVALVNDMRAMAPSNEDIFETLDKLRLIL</sequence>
<dbReference type="PANTHER" id="PTHR13673">
    <property type="entry name" value="ESOPHAGEAL CANCER ASSOCIATED PROTEIN"/>
    <property type="match status" value="1"/>
</dbReference>
<keyword evidence="5" id="KW-0653">Protein transport</keyword>
<accession>A0A8S1H9F0</accession>
<dbReference type="GO" id="GO:0005768">
    <property type="term" value="C:endosome"/>
    <property type="evidence" value="ECO:0007669"/>
    <property type="project" value="UniProtKB-SubCell"/>
</dbReference>
<dbReference type="PANTHER" id="PTHR13673:SF0">
    <property type="entry name" value="VPS35 ENDOSOMAL PROTEIN-SORTING FACTOR-LIKE"/>
    <property type="match status" value="1"/>
</dbReference>
<comment type="subcellular location">
    <subcellularLocation>
        <location evidence="1">Endosome</location>
    </subcellularLocation>
</comment>
<gene>
    <name evidence="6" type="ORF">CAUJ_LOCUS7661</name>
</gene>
<dbReference type="InterPro" id="IPR029705">
    <property type="entry name" value="VPS35L"/>
</dbReference>
<reference evidence="6" key="1">
    <citation type="submission" date="2020-10" db="EMBL/GenBank/DDBJ databases">
        <authorList>
            <person name="Kikuchi T."/>
        </authorList>
    </citation>
    <scope>NUCLEOTIDE SEQUENCE</scope>
    <source>
        <strain evidence="6">NKZ352</strain>
    </source>
</reference>
<comment type="caution">
    <text evidence="6">The sequence shown here is derived from an EMBL/GenBank/DDBJ whole genome shotgun (WGS) entry which is preliminary data.</text>
</comment>
<keyword evidence="3" id="KW-0813">Transport</keyword>
<dbReference type="OrthoDB" id="1734063at2759"/>
<proteinExistence type="inferred from homology"/>
<evidence type="ECO:0000256" key="4">
    <source>
        <dbReference type="ARBA" id="ARBA00022753"/>
    </source>
</evidence>
<evidence type="ECO:0000256" key="1">
    <source>
        <dbReference type="ARBA" id="ARBA00004177"/>
    </source>
</evidence>
<dbReference type="GO" id="GO:0015031">
    <property type="term" value="P:protein transport"/>
    <property type="evidence" value="ECO:0007669"/>
    <property type="project" value="UniProtKB-KW"/>
</dbReference>
<evidence type="ECO:0000256" key="2">
    <source>
        <dbReference type="ARBA" id="ARBA00010704"/>
    </source>
</evidence>
<evidence type="ECO:0000313" key="6">
    <source>
        <dbReference type="EMBL" id="CAD6191742.1"/>
    </source>
</evidence>
<evidence type="ECO:0000256" key="3">
    <source>
        <dbReference type="ARBA" id="ARBA00022448"/>
    </source>
</evidence>
<protein>
    <submittedName>
        <fullName evidence="6">Uncharacterized protein</fullName>
    </submittedName>
</protein>
<evidence type="ECO:0000256" key="5">
    <source>
        <dbReference type="ARBA" id="ARBA00022927"/>
    </source>
</evidence>